<sequence length="175" mass="18848">MLGGGPVGAGRFMMPVSGSDARMMQILGGVLDLKLVGFLDGGWIFDAVAAQICSAVDSTESLPSSESGHEIVHALSNVDPDDGDVGAASVSCLLGPPACADSLRSCAEIWSCMIIMLMSWLLHLLLMLLKPAAEDLFFVLCWSWITAAQEMEDSLLMVELKCRNEWNLLLHYLVC</sequence>
<protein>
    <submittedName>
        <fullName evidence="1">Uncharacterized protein</fullName>
    </submittedName>
</protein>
<dbReference type="Proteomes" id="UP001279734">
    <property type="component" value="Unassembled WGS sequence"/>
</dbReference>
<proteinExistence type="predicted"/>
<organism evidence="1 2">
    <name type="scientific">Nepenthes gracilis</name>
    <name type="common">Slender pitcher plant</name>
    <dbReference type="NCBI Taxonomy" id="150966"/>
    <lineage>
        <taxon>Eukaryota</taxon>
        <taxon>Viridiplantae</taxon>
        <taxon>Streptophyta</taxon>
        <taxon>Embryophyta</taxon>
        <taxon>Tracheophyta</taxon>
        <taxon>Spermatophyta</taxon>
        <taxon>Magnoliopsida</taxon>
        <taxon>eudicotyledons</taxon>
        <taxon>Gunneridae</taxon>
        <taxon>Pentapetalae</taxon>
        <taxon>Caryophyllales</taxon>
        <taxon>Nepenthaceae</taxon>
        <taxon>Nepenthes</taxon>
    </lineage>
</organism>
<evidence type="ECO:0000313" key="2">
    <source>
        <dbReference type="Proteomes" id="UP001279734"/>
    </source>
</evidence>
<accession>A0AAD3XSA9</accession>
<dbReference type="AlphaFoldDB" id="A0AAD3XSA9"/>
<dbReference type="EMBL" id="BSYO01000014">
    <property type="protein sequence ID" value="GMH14596.1"/>
    <property type="molecule type" value="Genomic_DNA"/>
</dbReference>
<keyword evidence="2" id="KW-1185">Reference proteome</keyword>
<evidence type="ECO:0000313" key="1">
    <source>
        <dbReference type="EMBL" id="GMH14596.1"/>
    </source>
</evidence>
<reference evidence="1" key="1">
    <citation type="submission" date="2023-05" db="EMBL/GenBank/DDBJ databases">
        <title>Nepenthes gracilis genome sequencing.</title>
        <authorList>
            <person name="Fukushima K."/>
        </authorList>
    </citation>
    <scope>NUCLEOTIDE SEQUENCE</scope>
    <source>
        <strain evidence="1">SING2019-196</strain>
    </source>
</reference>
<gene>
    <name evidence="1" type="ORF">Nepgr_016437</name>
</gene>
<name>A0AAD3XSA9_NEPGR</name>
<comment type="caution">
    <text evidence="1">The sequence shown here is derived from an EMBL/GenBank/DDBJ whole genome shotgun (WGS) entry which is preliminary data.</text>
</comment>